<protein>
    <submittedName>
        <fullName evidence="6">Integrase</fullName>
    </submittedName>
</protein>
<dbReference type="PROSITE" id="PS51898">
    <property type="entry name" value="TYR_RECOMBINASE"/>
    <property type="match status" value="1"/>
</dbReference>
<dbReference type="RefSeq" id="WP_072559204.1">
    <property type="nucleotide sequence ID" value="NZ_CP018154.1"/>
</dbReference>
<dbReference type="Proteomes" id="UP000242561">
    <property type="component" value="Chromosome"/>
</dbReference>
<dbReference type="GO" id="GO:0006310">
    <property type="term" value="P:DNA recombination"/>
    <property type="evidence" value="ECO:0007669"/>
    <property type="project" value="UniProtKB-KW"/>
</dbReference>
<proteinExistence type="inferred from homology"/>
<dbReference type="PANTHER" id="PTHR30629:SF2">
    <property type="entry name" value="PROPHAGE INTEGRASE INTS-RELATED"/>
    <property type="match status" value="1"/>
</dbReference>
<name>A0A1L3JBW6_9SPHN</name>
<dbReference type="InterPro" id="IPR050808">
    <property type="entry name" value="Phage_Integrase"/>
</dbReference>
<evidence type="ECO:0000313" key="7">
    <source>
        <dbReference type="Proteomes" id="UP000242561"/>
    </source>
</evidence>
<dbReference type="SUPFAM" id="SSF56349">
    <property type="entry name" value="DNA breaking-rejoining enzymes"/>
    <property type="match status" value="1"/>
</dbReference>
<dbReference type="Gene3D" id="1.10.443.10">
    <property type="entry name" value="Intergrase catalytic core"/>
    <property type="match status" value="1"/>
</dbReference>
<dbReference type="InterPro" id="IPR053876">
    <property type="entry name" value="Phage_int_M"/>
</dbReference>
<keyword evidence="3" id="KW-0238">DNA-binding</keyword>
<dbReference type="Pfam" id="PF13356">
    <property type="entry name" value="Arm-DNA-bind_3"/>
    <property type="match status" value="1"/>
</dbReference>
<reference evidence="6 7" key="1">
    <citation type="submission" date="2016-11" db="EMBL/GenBank/DDBJ databases">
        <title>Sphingorhabdus sp. LPB0140, isolated from marine environment.</title>
        <authorList>
            <person name="Kim E."/>
            <person name="Yi H."/>
        </authorList>
    </citation>
    <scope>NUCLEOTIDE SEQUENCE [LARGE SCALE GENOMIC DNA]</scope>
    <source>
        <strain evidence="6 7">LPB0140</strain>
    </source>
</reference>
<dbReference type="GO" id="GO:0003677">
    <property type="term" value="F:DNA binding"/>
    <property type="evidence" value="ECO:0007669"/>
    <property type="project" value="UniProtKB-KW"/>
</dbReference>
<evidence type="ECO:0000259" key="5">
    <source>
        <dbReference type="PROSITE" id="PS51898"/>
    </source>
</evidence>
<dbReference type="InterPro" id="IPR025166">
    <property type="entry name" value="Integrase_DNA_bind_dom"/>
</dbReference>
<evidence type="ECO:0000256" key="2">
    <source>
        <dbReference type="ARBA" id="ARBA00022908"/>
    </source>
</evidence>
<organism evidence="6 7">
    <name type="scientific">Sphingorhabdus lutea</name>
    <dbReference type="NCBI Taxonomy" id="1913578"/>
    <lineage>
        <taxon>Bacteria</taxon>
        <taxon>Pseudomonadati</taxon>
        <taxon>Pseudomonadota</taxon>
        <taxon>Alphaproteobacteria</taxon>
        <taxon>Sphingomonadales</taxon>
        <taxon>Sphingomonadaceae</taxon>
        <taxon>Sphingorhabdus</taxon>
    </lineage>
</organism>
<gene>
    <name evidence="6" type="ORF">LPB140_06885</name>
</gene>
<evidence type="ECO:0000313" key="6">
    <source>
        <dbReference type="EMBL" id="APG62553.1"/>
    </source>
</evidence>
<dbReference type="Pfam" id="PF22022">
    <property type="entry name" value="Phage_int_M"/>
    <property type="match status" value="1"/>
</dbReference>
<comment type="similarity">
    <text evidence="1">Belongs to the 'phage' integrase family.</text>
</comment>
<dbReference type="InterPro" id="IPR002104">
    <property type="entry name" value="Integrase_catalytic"/>
</dbReference>
<dbReference type="InterPro" id="IPR011010">
    <property type="entry name" value="DNA_brk_join_enz"/>
</dbReference>
<feature type="domain" description="Tyr recombinase" evidence="5">
    <location>
        <begin position="197"/>
        <end position="371"/>
    </location>
</feature>
<dbReference type="KEGG" id="sphl:LPB140_06885"/>
<dbReference type="InterPro" id="IPR038488">
    <property type="entry name" value="Integrase_DNA-bd_sf"/>
</dbReference>
<dbReference type="InterPro" id="IPR010998">
    <property type="entry name" value="Integrase_recombinase_N"/>
</dbReference>
<evidence type="ECO:0000256" key="3">
    <source>
        <dbReference type="ARBA" id="ARBA00023125"/>
    </source>
</evidence>
<dbReference type="EMBL" id="CP018154">
    <property type="protein sequence ID" value="APG62553.1"/>
    <property type="molecule type" value="Genomic_DNA"/>
</dbReference>
<dbReference type="Gene3D" id="1.10.150.130">
    <property type="match status" value="1"/>
</dbReference>
<dbReference type="PANTHER" id="PTHR30629">
    <property type="entry name" value="PROPHAGE INTEGRASE"/>
    <property type="match status" value="1"/>
</dbReference>
<dbReference type="InterPro" id="IPR013762">
    <property type="entry name" value="Integrase-like_cat_sf"/>
</dbReference>
<evidence type="ECO:0000256" key="4">
    <source>
        <dbReference type="ARBA" id="ARBA00023172"/>
    </source>
</evidence>
<dbReference type="AlphaFoldDB" id="A0A1L3JBW6"/>
<accession>A0A1L3JBW6</accession>
<keyword evidence="2" id="KW-0229">DNA integration</keyword>
<dbReference type="Gene3D" id="3.30.160.390">
    <property type="entry name" value="Integrase, DNA-binding domain"/>
    <property type="match status" value="1"/>
</dbReference>
<dbReference type="STRING" id="1913578.LPB140_06885"/>
<sequence length="380" mass="42584">MGLLTVSAIKAAKGPCRLYDGDGLYLLVSKTGAKSWLVRVQKNKRRRDIGLGSASKVSLKEARKRAADVRSQIECGLDPILERKKAGGIPTFRAAAASVHAEQKGAWRNGKHNQQWIRTLETYCFPYFGDISVAEITAPIVRDALIAIWLDKPETARRVRQRIVSVLDWAVGKGYRDAPLAMAGINKSLPKQREAVKHHEAMPYQEVPAFMVKLRESMSMGRLALEFAILTAARSGEVRGATWDEIDLYKKLWTIPAGRMKMKREHVIPLCDGAVHVLQQAAKFRLNSSNFVFVGQSKGKAISDMTMRKILRDMGLKYVPHGFRSSFKDWAADTTEYSNELSEMALAHAIKGKSEAAYRRGSMLDKRRNLMDDWEGFCDG</sequence>
<dbReference type="OrthoDB" id="7388552at2"/>
<keyword evidence="4" id="KW-0233">DNA recombination</keyword>
<dbReference type="GO" id="GO:0015074">
    <property type="term" value="P:DNA integration"/>
    <property type="evidence" value="ECO:0007669"/>
    <property type="project" value="UniProtKB-KW"/>
</dbReference>
<dbReference type="CDD" id="cd00801">
    <property type="entry name" value="INT_P4_C"/>
    <property type="match status" value="1"/>
</dbReference>
<keyword evidence="7" id="KW-1185">Reference proteome</keyword>
<evidence type="ECO:0000256" key="1">
    <source>
        <dbReference type="ARBA" id="ARBA00008857"/>
    </source>
</evidence>
<dbReference type="Pfam" id="PF00589">
    <property type="entry name" value="Phage_integrase"/>
    <property type="match status" value="1"/>
</dbReference>